<protein>
    <submittedName>
        <fullName evidence="2">Uncharacterized protein</fullName>
    </submittedName>
</protein>
<evidence type="ECO:0000313" key="2">
    <source>
        <dbReference type="EMBL" id="ETK73998.1"/>
    </source>
</evidence>
<dbReference type="EMBL" id="KI689138">
    <property type="protein sequence ID" value="ETK73998.1"/>
    <property type="molecule type" value="Genomic_DNA"/>
</dbReference>
<evidence type="ECO:0000256" key="1">
    <source>
        <dbReference type="SAM" id="MobiDB-lite"/>
    </source>
</evidence>
<name>W2FT95_PHYNI</name>
<dbReference type="AlphaFoldDB" id="W2FT95"/>
<feature type="non-terminal residue" evidence="2">
    <location>
        <position position="1"/>
    </location>
</feature>
<proteinExistence type="predicted"/>
<accession>W2FT95</accession>
<dbReference type="Proteomes" id="UP000053236">
    <property type="component" value="Unassembled WGS sequence"/>
</dbReference>
<feature type="region of interest" description="Disordered" evidence="1">
    <location>
        <begin position="1"/>
        <end position="25"/>
    </location>
</feature>
<sequence length="382" mass="41882">VHATRSKIGHTDVGSTETTGVTETVTNEDVGSVACDHISSEQSVKEKLTNQSTLVVLSLAGQSKEDSKLRKIKVASFRWPWLAQFVRFCEKMGVDIESVPSTEVRELSREFCSKSFASFSENLYESGSWDEKQAAWNVSQTLSVEFPELALHDFGLEFGQYKRVLMIDEVASEDKKVSDVTNTQVLTSLLKKSPKLSGGFENVLITEGGDTVFYGSAKSLIAFFQEFGYARPQNIDVSEFLLGLSGSSNPQYHVTVVDRANEEKENQHIQNLSSFVSFPDDTVVLTRTNLSEQVKKSLPDYNQNEDHQDKTARIPVTGEHSSAALAAAGTVALSSLYAHHAHESSKKMESMTFSADIDAAAQEIQRVCTGTASDEAALASLL</sequence>
<dbReference type="VEuPathDB" id="FungiDB:PPTG_20500"/>
<feature type="compositionally biased region" description="Low complexity" evidence="1">
    <location>
        <begin position="11"/>
        <end position="25"/>
    </location>
</feature>
<gene>
    <name evidence="2" type="ORF">L915_19127</name>
</gene>
<feature type="non-terminal residue" evidence="2">
    <location>
        <position position="382"/>
    </location>
</feature>
<organism evidence="2">
    <name type="scientific">Phytophthora nicotianae</name>
    <name type="common">Potato buckeye rot agent</name>
    <name type="synonym">Phytophthora parasitica</name>
    <dbReference type="NCBI Taxonomy" id="4792"/>
    <lineage>
        <taxon>Eukaryota</taxon>
        <taxon>Sar</taxon>
        <taxon>Stramenopiles</taxon>
        <taxon>Oomycota</taxon>
        <taxon>Peronosporomycetes</taxon>
        <taxon>Peronosporales</taxon>
        <taxon>Peronosporaceae</taxon>
        <taxon>Phytophthora</taxon>
    </lineage>
</organism>
<reference evidence="2" key="1">
    <citation type="submission" date="2013-11" db="EMBL/GenBank/DDBJ databases">
        <title>The Genome Sequence of Phytophthora parasitica CJ02B3.</title>
        <authorList>
            <consortium name="The Broad Institute Genomics Platform"/>
            <person name="Russ C."/>
            <person name="Tyler B."/>
            <person name="Panabieres F."/>
            <person name="Shan W."/>
            <person name="Tripathy S."/>
            <person name="Grunwald N."/>
            <person name="Machado M."/>
            <person name="Johnson C.S."/>
            <person name="Arredondo F."/>
            <person name="Hong C."/>
            <person name="Coffey M."/>
            <person name="Young S.K."/>
            <person name="Zeng Q."/>
            <person name="Gargeya S."/>
            <person name="Fitzgerald M."/>
            <person name="Abouelleil A."/>
            <person name="Alvarado L."/>
            <person name="Chapman S.B."/>
            <person name="Gainer-Dewar J."/>
            <person name="Goldberg J."/>
            <person name="Griggs A."/>
            <person name="Gujja S."/>
            <person name="Hansen M."/>
            <person name="Howarth C."/>
            <person name="Imamovic A."/>
            <person name="Ireland A."/>
            <person name="Larimer J."/>
            <person name="McCowan C."/>
            <person name="Murphy C."/>
            <person name="Pearson M."/>
            <person name="Poon T.W."/>
            <person name="Priest M."/>
            <person name="Roberts A."/>
            <person name="Saif S."/>
            <person name="Shea T."/>
            <person name="Sykes S."/>
            <person name="Wortman J."/>
            <person name="Nusbaum C."/>
            <person name="Birren B."/>
        </authorList>
    </citation>
    <scope>NUCLEOTIDE SEQUENCE [LARGE SCALE GENOMIC DNA]</scope>
    <source>
        <strain evidence="2">CJ02B3</strain>
    </source>
</reference>